<evidence type="ECO:0000313" key="3">
    <source>
        <dbReference type="Proteomes" id="UP000580250"/>
    </source>
</evidence>
<sequence>MEFLEDEDTKAFFAKLEESPEKEEIDNSLSDDNLSNDTAEFFDQLELVEHDNKNVEEGEDSNINEHVSQEVNEQVMEEVNEYVSVEANEDDGQEVNLEINEEVIEKVSLRYEDLTISQQEVDENGHGQEVNKKVSLHYEDITQEVDEYVSEEVNQNVSLPYENVCEEVDENVSQEISKNVSEEKRGCEQNEVISDEKFDDLRDETDVLLNEFMAKWRKLQDKKREFFKMELKKMELDNALSGRVKKVGYKWNEYENGTASELRNALKELRMSKN</sequence>
<accession>A0A6V7U3J9</accession>
<comment type="caution">
    <text evidence="2">The sequence shown here is derived from an EMBL/GenBank/DDBJ whole genome shotgun (WGS) entry which is preliminary data.</text>
</comment>
<dbReference type="EMBL" id="CAJEWN010000026">
    <property type="protein sequence ID" value="CAD2141003.1"/>
    <property type="molecule type" value="Genomic_DNA"/>
</dbReference>
<feature type="region of interest" description="Disordered" evidence="1">
    <location>
        <begin position="1"/>
        <end position="35"/>
    </location>
</feature>
<evidence type="ECO:0000313" key="2">
    <source>
        <dbReference type="EMBL" id="CAD2141003.1"/>
    </source>
</evidence>
<gene>
    <name evidence="2" type="ORF">MENT_LOCUS6709</name>
</gene>
<proteinExistence type="predicted"/>
<name>A0A6V7U3J9_MELEN</name>
<protein>
    <submittedName>
        <fullName evidence="2">Uncharacterized protein</fullName>
    </submittedName>
</protein>
<dbReference type="Proteomes" id="UP000580250">
    <property type="component" value="Unassembled WGS sequence"/>
</dbReference>
<reference evidence="2 3" key="1">
    <citation type="submission" date="2020-08" db="EMBL/GenBank/DDBJ databases">
        <authorList>
            <person name="Koutsovoulos G."/>
            <person name="Danchin GJ E."/>
        </authorList>
    </citation>
    <scope>NUCLEOTIDE SEQUENCE [LARGE SCALE GENOMIC DNA]</scope>
</reference>
<organism evidence="2 3">
    <name type="scientific">Meloidogyne enterolobii</name>
    <name type="common">Root-knot nematode worm</name>
    <name type="synonym">Meloidogyne mayaguensis</name>
    <dbReference type="NCBI Taxonomy" id="390850"/>
    <lineage>
        <taxon>Eukaryota</taxon>
        <taxon>Metazoa</taxon>
        <taxon>Ecdysozoa</taxon>
        <taxon>Nematoda</taxon>
        <taxon>Chromadorea</taxon>
        <taxon>Rhabditida</taxon>
        <taxon>Tylenchina</taxon>
        <taxon>Tylenchomorpha</taxon>
        <taxon>Tylenchoidea</taxon>
        <taxon>Meloidogynidae</taxon>
        <taxon>Meloidogyninae</taxon>
        <taxon>Meloidogyne</taxon>
    </lineage>
</organism>
<evidence type="ECO:0000256" key="1">
    <source>
        <dbReference type="SAM" id="MobiDB-lite"/>
    </source>
</evidence>
<dbReference type="AlphaFoldDB" id="A0A6V7U3J9"/>